<dbReference type="InterPro" id="IPR051376">
    <property type="entry name" value="CWC25_splicing_factor"/>
</dbReference>
<organism evidence="2 3">
    <name type="scientific">Acer negundo</name>
    <name type="common">Box elder</name>
    <dbReference type="NCBI Taxonomy" id="4023"/>
    <lineage>
        <taxon>Eukaryota</taxon>
        <taxon>Viridiplantae</taxon>
        <taxon>Streptophyta</taxon>
        <taxon>Embryophyta</taxon>
        <taxon>Tracheophyta</taxon>
        <taxon>Spermatophyta</taxon>
        <taxon>Magnoliopsida</taxon>
        <taxon>eudicotyledons</taxon>
        <taxon>Gunneridae</taxon>
        <taxon>Pentapetalae</taxon>
        <taxon>rosids</taxon>
        <taxon>malvids</taxon>
        <taxon>Sapindales</taxon>
        <taxon>Sapindaceae</taxon>
        <taxon>Hippocastanoideae</taxon>
        <taxon>Acereae</taxon>
        <taxon>Acer</taxon>
    </lineage>
</organism>
<gene>
    <name evidence="2" type="ORF">LWI28_005450</name>
</gene>
<dbReference type="GO" id="GO:0000398">
    <property type="term" value="P:mRNA splicing, via spliceosome"/>
    <property type="evidence" value="ECO:0007669"/>
    <property type="project" value="TreeGrafter"/>
</dbReference>
<dbReference type="PANTHER" id="PTHR16196:SF0">
    <property type="entry name" value="PRE-MRNA-SPLICING FACTOR CWC25 HOMOLOG"/>
    <property type="match status" value="1"/>
</dbReference>
<reference evidence="2" key="1">
    <citation type="journal article" date="2022" name="Plant J.">
        <title>Strategies of tolerance reflected in two North American maple genomes.</title>
        <authorList>
            <person name="McEvoy S.L."/>
            <person name="Sezen U.U."/>
            <person name="Trouern-Trend A."/>
            <person name="McMahon S.M."/>
            <person name="Schaberg P.G."/>
            <person name="Yang J."/>
            <person name="Wegrzyn J.L."/>
            <person name="Swenson N.G."/>
        </authorList>
    </citation>
    <scope>NUCLEOTIDE SEQUENCE</scope>
    <source>
        <strain evidence="2">91603</strain>
    </source>
</reference>
<evidence type="ECO:0000313" key="2">
    <source>
        <dbReference type="EMBL" id="KAI9191231.1"/>
    </source>
</evidence>
<comment type="similarity">
    <text evidence="1">Belongs to the CWC25 family.</text>
</comment>
<protein>
    <submittedName>
        <fullName evidence="2">Uncharacterized protein</fullName>
    </submittedName>
</protein>
<comment type="caution">
    <text evidence="2">The sequence shown here is derived from an EMBL/GenBank/DDBJ whole genome shotgun (WGS) entry which is preliminary data.</text>
</comment>
<keyword evidence="3" id="KW-1185">Reference proteome</keyword>
<sequence>MCGRRSRNTILRIQKQILEEQEHIVLHQLQEQAGLIPRQEQLDFLYDSGLAIGRSDNGGGVATSGSGF</sequence>
<dbReference type="PANTHER" id="PTHR16196">
    <property type="entry name" value="CELL CYCLE CONTROL PROTEIN CWF25"/>
    <property type="match status" value="1"/>
</dbReference>
<proteinExistence type="inferred from homology"/>
<evidence type="ECO:0000313" key="3">
    <source>
        <dbReference type="Proteomes" id="UP001064489"/>
    </source>
</evidence>
<evidence type="ECO:0000256" key="1">
    <source>
        <dbReference type="ARBA" id="ARBA00006695"/>
    </source>
</evidence>
<reference evidence="2" key="2">
    <citation type="submission" date="2023-02" db="EMBL/GenBank/DDBJ databases">
        <authorList>
            <person name="Swenson N.G."/>
            <person name="Wegrzyn J.L."/>
            <person name="Mcevoy S.L."/>
        </authorList>
    </citation>
    <scope>NUCLEOTIDE SEQUENCE</scope>
    <source>
        <strain evidence="2">91603</strain>
        <tissue evidence="2">Leaf</tissue>
    </source>
</reference>
<dbReference type="EMBL" id="JAJSOW010000004">
    <property type="protein sequence ID" value="KAI9191231.1"/>
    <property type="molecule type" value="Genomic_DNA"/>
</dbReference>
<dbReference type="Proteomes" id="UP001064489">
    <property type="component" value="Chromosome 6"/>
</dbReference>
<name>A0AAD5J9H8_ACENE</name>
<dbReference type="GO" id="GO:0005684">
    <property type="term" value="C:U2-type spliceosomal complex"/>
    <property type="evidence" value="ECO:0007669"/>
    <property type="project" value="TreeGrafter"/>
</dbReference>
<dbReference type="AlphaFoldDB" id="A0AAD5J9H8"/>
<accession>A0AAD5J9H8</accession>